<keyword evidence="4" id="KW-1185">Reference proteome</keyword>
<keyword evidence="1" id="KW-0175">Coiled coil</keyword>
<evidence type="ECO:0000313" key="4">
    <source>
        <dbReference type="Proteomes" id="UP000614601"/>
    </source>
</evidence>
<dbReference type="EMBL" id="CAJFCW020000006">
    <property type="protein sequence ID" value="CAG9125379.1"/>
    <property type="molecule type" value="Genomic_DNA"/>
</dbReference>
<evidence type="ECO:0000256" key="2">
    <source>
        <dbReference type="SAM" id="MobiDB-lite"/>
    </source>
</evidence>
<gene>
    <name evidence="3" type="ORF">BOKJ2_LOCUS13029</name>
</gene>
<name>A0A811LMT3_9BILA</name>
<protein>
    <submittedName>
        <fullName evidence="3">Uncharacterized protein</fullName>
    </submittedName>
</protein>
<feature type="coiled-coil region" evidence="1">
    <location>
        <begin position="307"/>
        <end position="334"/>
    </location>
</feature>
<feature type="region of interest" description="Disordered" evidence="2">
    <location>
        <begin position="104"/>
        <end position="177"/>
    </location>
</feature>
<accession>A0A811LMT3</accession>
<evidence type="ECO:0000313" key="3">
    <source>
        <dbReference type="EMBL" id="CAD5228970.1"/>
    </source>
</evidence>
<dbReference type="Proteomes" id="UP000783686">
    <property type="component" value="Unassembled WGS sequence"/>
</dbReference>
<feature type="compositionally biased region" description="Basic and acidic residues" evidence="2">
    <location>
        <begin position="372"/>
        <end position="390"/>
    </location>
</feature>
<comment type="caution">
    <text evidence="3">The sequence shown here is derived from an EMBL/GenBank/DDBJ whole genome shotgun (WGS) entry which is preliminary data.</text>
</comment>
<dbReference type="OrthoDB" id="5877781at2759"/>
<dbReference type="AlphaFoldDB" id="A0A811LMT3"/>
<proteinExistence type="predicted"/>
<evidence type="ECO:0000256" key="1">
    <source>
        <dbReference type="SAM" id="Coils"/>
    </source>
</evidence>
<sequence>MTEPLSSSRPRRSAGVKATQAWATLMPSKKFNEYGEPEQSPQQEKVLEKKLIKREVAEKPPVDESVVIKQEKVASNTVTVASDGRYGQGLLTKQRLEDIEKEMNETYNSEKDTEEFEYERHSTRSFTYRDDEDDEDYNYAKEVGHQAPSDSTKKRGRPLGSKSTYTKRKSVERRPIPDYSRGGNIVYPRSIRPLENRPIKIIMRQNFNRPRQTFLSSQVQQQPQPIVQSTTSANTMSSMAVSAKREVDELSKKYGQKIVAGDSVGKFNDLNATLLDQMKLISEDRNRLYANYQETVEQLNLAHTTALDLKDSRIRQLENLVNELQAKNFKLTTQLNEAYCLHKGQTKVVKDGEPASKMARVGQELTDSPEAAAERESLEEFNHENSTEMA</sequence>
<dbReference type="EMBL" id="CAJFDH010000006">
    <property type="protein sequence ID" value="CAD5228970.1"/>
    <property type="molecule type" value="Genomic_DNA"/>
</dbReference>
<reference evidence="3" key="1">
    <citation type="submission" date="2020-09" db="EMBL/GenBank/DDBJ databases">
        <authorList>
            <person name="Kikuchi T."/>
        </authorList>
    </citation>
    <scope>NUCLEOTIDE SEQUENCE</scope>
    <source>
        <strain evidence="3">SH1</strain>
    </source>
</reference>
<dbReference type="Proteomes" id="UP000614601">
    <property type="component" value="Unassembled WGS sequence"/>
</dbReference>
<feature type="region of interest" description="Disordered" evidence="2">
    <location>
        <begin position="351"/>
        <end position="390"/>
    </location>
</feature>
<organism evidence="3 4">
    <name type="scientific">Bursaphelenchus okinawaensis</name>
    <dbReference type="NCBI Taxonomy" id="465554"/>
    <lineage>
        <taxon>Eukaryota</taxon>
        <taxon>Metazoa</taxon>
        <taxon>Ecdysozoa</taxon>
        <taxon>Nematoda</taxon>
        <taxon>Chromadorea</taxon>
        <taxon>Rhabditida</taxon>
        <taxon>Tylenchina</taxon>
        <taxon>Tylenchomorpha</taxon>
        <taxon>Aphelenchoidea</taxon>
        <taxon>Aphelenchoididae</taxon>
        <taxon>Bursaphelenchus</taxon>
    </lineage>
</organism>